<sequence>MGRRAAVALVTGAVLVVGGVGAGLALDHADRSAGPDRLTLTPKEPTTVLEPCIPTGDLATVDQLNAFVTRTRGSVAFAGGDVGASVRLQDGRGMFVFGDTLRGPDFDGQQFVRNSMLLFSPGCGRVVLPRDRGAVVPDRPDGVGYWPMSIASVPRDGYDLVGVSVQRVRSTKGSGVFDFEILGPAVALFRVLPGQAPDLVSLRDVGPDTVDPSRPMWGAATAIDDGWVYVYGTSRDRAAVSTGFDLRVARSRPETVGDPTAWEFWDGRAWTPDEARARVLIPRRGGVSQTLSVFHDGDRWYAVSKRDEVLGRDLVVWEAPGPTGPFVAAPPVAEIPSDAVSGTLRYLPLAHPDLLPEPGTVVVSYSENNTDFTVVRDDPRRYRPRFLRVRLPQ</sequence>
<evidence type="ECO:0000259" key="1">
    <source>
        <dbReference type="Pfam" id="PF13810"/>
    </source>
</evidence>
<comment type="caution">
    <text evidence="2">The sequence shown here is derived from an EMBL/GenBank/DDBJ whole genome shotgun (WGS) entry which is preliminary data.</text>
</comment>
<proteinExistence type="predicted"/>
<dbReference type="EMBL" id="WBVM01000001">
    <property type="protein sequence ID" value="KAB2813028.1"/>
    <property type="molecule type" value="Genomic_DNA"/>
</dbReference>
<dbReference type="Pfam" id="PF13810">
    <property type="entry name" value="DUF4185"/>
    <property type="match status" value="1"/>
</dbReference>
<protein>
    <submittedName>
        <fullName evidence="2">DUF4185 domain-containing protein</fullName>
    </submittedName>
</protein>
<name>A0A7J5E455_NOCSI</name>
<reference evidence="2 3" key="1">
    <citation type="submission" date="2019-09" db="EMBL/GenBank/DDBJ databases">
        <title>Pimelobacter sp. isolated from Paulinella.</title>
        <authorList>
            <person name="Jeong S.E."/>
        </authorList>
    </citation>
    <scope>NUCLEOTIDE SEQUENCE [LARGE SCALE GENOMIC DNA]</scope>
    <source>
        <strain evidence="2 3">Pch-N</strain>
    </source>
</reference>
<feature type="domain" description="DUF4185" evidence="1">
    <location>
        <begin position="219"/>
        <end position="366"/>
    </location>
</feature>
<evidence type="ECO:0000313" key="2">
    <source>
        <dbReference type="EMBL" id="KAB2813028.1"/>
    </source>
</evidence>
<dbReference type="Proteomes" id="UP000449906">
    <property type="component" value="Unassembled WGS sequence"/>
</dbReference>
<dbReference type="RefSeq" id="WP_151580341.1">
    <property type="nucleotide sequence ID" value="NZ_WBVM01000001.1"/>
</dbReference>
<dbReference type="InterPro" id="IPR025442">
    <property type="entry name" value="DUF4185"/>
</dbReference>
<dbReference type="AlphaFoldDB" id="A0A7J5E455"/>
<evidence type="ECO:0000313" key="3">
    <source>
        <dbReference type="Proteomes" id="UP000449906"/>
    </source>
</evidence>
<organism evidence="2 3">
    <name type="scientific">Nocardioides simplex</name>
    <name type="common">Arthrobacter simplex</name>
    <dbReference type="NCBI Taxonomy" id="2045"/>
    <lineage>
        <taxon>Bacteria</taxon>
        <taxon>Bacillati</taxon>
        <taxon>Actinomycetota</taxon>
        <taxon>Actinomycetes</taxon>
        <taxon>Propionibacteriales</taxon>
        <taxon>Nocardioidaceae</taxon>
        <taxon>Pimelobacter</taxon>
    </lineage>
</organism>
<accession>A0A7J5E455</accession>
<gene>
    <name evidence="2" type="ORF">F9L07_15135</name>
</gene>